<evidence type="ECO:0000256" key="1">
    <source>
        <dbReference type="ARBA" id="ARBA00022649"/>
    </source>
</evidence>
<dbReference type="GO" id="GO:0000287">
    <property type="term" value="F:magnesium ion binding"/>
    <property type="evidence" value="ECO:0007669"/>
    <property type="project" value="UniProtKB-UniRule"/>
</dbReference>
<dbReference type="EC" id="3.1.-.-" evidence="6"/>
<dbReference type="STRING" id="335973.SAMN04488693_11215"/>
<evidence type="ECO:0000256" key="2">
    <source>
        <dbReference type="ARBA" id="ARBA00022722"/>
    </source>
</evidence>
<comment type="similarity">
    <text evidence="6">Belongs to the PINc/VapC protein family.</text>
</comment>
<comment type="function">
    <text evidence="6">Toxic component of a toxin-antitoxin (TA) system. An RNase.</text>
</comment>
<dbReference type="RefSeq" id="WP_090587164.1">
    <property type="nucleotide sequence ID" value="NZ_FNDT01000012.1"/>
</dbReference>
<feature type="binding site" evidence="6">
    <location>
        <position position="93"/>
    </location>
    <ligand>
        <name>Mg(2+)</name>
        <dbReference type="ChEBI" id="CHEBI:18420"/>
    </ligand>
</feature>
<dbReference type="OrthoDB" id="1525146at2"/>
<keyword evidence="5 6" id="KW-0460">Magnesium</keyword>
<keyword evidence="9" id="KW-1185">Reference proteome</keyword>
<dbReference type="InterPro" id="IPR029060">
    <property type="entry name" value="PIN-like_dom_sf"/>
</dbReference>
<reference evidence="8 9" key="1">
    <citation type="submission" date="2016-10" db="EMBL/GenBank/DDBJ databases">
        <authorList>
            <person name="de Groot N.N."/>
        </authorList>
    </citation>
    <scope>NUCLEOTIDE SEQUENCE [LARGE SCALE GENOMIC DNA]</scope>
    <source>
        <strain evidence="8 9">NP_1H</strain>
    </source>
</reference>
<keyword evidence="6" id="KW-0800">Toxin</keyword>
<dbReference type="GO" id="GO:0004540">
    <property type="term" value="F:RNA nuclease activity"/>
    <property type="evidence" value="ECO:0007669"/>
    <property type="project" value="InterPro"/>
</dbReference>
<evidence type="ECO:0000259" key="7">
    <source>
        <dbReference type="Pfam" id="PF01850"/>
    </source>
</evidence>
<keyword evidence="1 6" id="KW-1277">Toxin-antitoxin system</keyword>
<evidence type="ECO:0000313" key="8">
    <source>
        <dbReference type="EMBL" id="SDI46568.1"/>
    </source>
</evidence>
<keyword evidence="2 6" id="KW-0540">Nuclease</keyword>
<dbReference type="CDD" id="cd09874">
    <property type="entry name" value="PIN_MT3492-like"/>
    <property type="match status" value="1"/>
</dbReference>
<feature type="domain" description="PIN" evidence="7">
    <location>
        <begin position="3"/>
        <end position="115"/>
    </location>
</feature>
<dbReference type="Pfam" id="PF01850">
    <property type="entry name" value="PIN"/>
    <property type="match status" value="1"/>
</dbReference>
<keyword evidence="3 6" id="KW-0479">Metal-binding</keyword>
<evidence type="ECO:0000313" key="9">
    <source>
        <dbReference type="Proteomes" id="UP000199258"/>
    </source>
</evidence>
<dbReference type="EMBL" id="FNDT01000012">
    <property type="protein sequence ID" value="SDI46568.1"/>
    <property type="molecule type" value="Genomic_DNA"/>
</dbReference>
<dbReference type="InterPro" id="IPR002716">
    <property type="entry name" value="PIN_dom"/>
</dbReference>
<dbReference type="SUPFAM" id="SSF88723">
    <property type="entry name" value="PIN domain-like"/>
    <property type="match status" value="1"/>
</dbReference>
<accession>A0A1G8KT13</accession>
<keyword evidence="4 6" id="KW-0378">Hydrolase</keyword>
<dbReference type="InterPro" id="IPR022907">
    <property type="entry name" value="VapC_family"/>
</dbReference>
<dbReference type="Gene3D" id="3.40.50.1010">
    <property type="entry name" value="5'-nuclease"/>
    <property type="match status" value="1"/>
</dbReference>
<dbReference type="AlphaFoldDB" id="A0A1G8KT13"/>
<organism evidence="8 9">
    <name type="scientific">Arthrobacter subterraneus</name>
    <dbReference type="NCBI Taxonomy" id="335973"/>
    <lineage>
        <taxon>Bacteria</taxon>
        <taxon>Bacillati</taxon>
        <taxon>Actinomycetota</taxon>
        <taxon>Actinomycetes</taxon>
        <taxon>Micrococcales</taxon>
        <taxon>Micrococcaceae</taxon>
        <taxon>Arthrobacter</taxon>
    </lineage>
</organism>
<evidence type="ECO:0000256" key="4">
    <source>
        <dbReference type="ARBA" id="ARBA00022801"/>
    </source>
</evidence>
<dbReference type="GO" id="GO:0016787">
    <property type="term" value="F:hydrolase activity"/>
    <property type="evidence" value="ECO:0007669"/>
    <property type="project" value="UniProtKB-KW"/>
</dbReference>
<dbReference type="GO" id="GO:0090729">
    <property type="term" value="F:toxin activity"/>
    <property type="evidence" value="ECO:0007669"/>
    <property type="project" value="UniProtKB-KW"/>
</dbReference>
<evidence type="ECO:0000256" key="6">
    <source>
        <dbReference type="HAMAP-Rule" id="MF_00265"/>
    </source>
</evidence>
<comment type="cofactor">
    <cofactor evidence="6">
        <name>Mg(2+)</name>
        <dbReference type="ChEBI" id="CHEBI:18420"/>
    </cofactor>
</comment>
<protein>
    <recommendedName>
        <fullName evidence="6">Ribonuclease VapC</fullName>
        <shortName evidence="6">RNase VapC</shortName>
        <ecNumber evidence="6">3.1.-.-</ecNumber>
    </recommendedName>
    <alternativeName>
        <fullName evidence="6">Toxin VapC</fullName>
    </alternativeName>
</protein>
<sequence length="132" mass="13745">MIVYVDTSAALKLLIDETESAPLADELTAAAARGDRLISSMLLYTELHCAARRRARLAPELVNSVVNSISLVDVTRADLLYAAALAGGLRSADAIHLAAAIRLQADMLVAYDGELLTAAASAGLRTLAPGQG</sequence>
<gene>
    <name evidence="6" type="primary">vapC</name>
    <name evidence="8" type="ORF">SAMN04488693_11215</name>
</gene>
<evidence type="ECO:0000256" key="3">
    <source>
        <dbReference type="ARBA" id="ARBA00022723"/>
    </source>
</evidence>
<feature type="binding site" evidence="6">
    <location>
        <position position="6"/>
    </location>
    <ligand>
        <name>Mg(2+)</name>
        <dbReference type="ChEBI" id="CHEBI:18420"/>
    </ligand>
</feature>
<dbReference type="HAMAP" id="MF_00265">
    <property type="entry name" value="VapC_Nob1"/>
    <property type="match status" value="1"/>
</dbReference>
<proteinExistence type="inferred from homology"/>
<dbReference type="Proteomes" id="UP000199258">
    <property type="component" value="Unassembled WGS sequence"/>
</dbReference>
<name>A0A1G8KT13_9MICC</name>
<evidence type="ECO:0000256" key="5">
    <source>
        <dbReference type="ARBA" id="ARBA00022842"/>
    </source>
</evidence>